<organism evidence="2 3">
    <name type="scientific">Solibacillus palustris</name>
    <dbReference type="NCBI Taxonomy" id="2908203"/>
    <lineage>
        <taxon>Bacteria</taxon>
        <taxon>Bacillati</taxon>
        <taxon>Bacillota</taxon>
        <taxon>Bacilli</taxon>
        <taxon>Bacillales</taxon>
        <taxon>Caryophanaceae</taxon>
        <taxon>Solibacillus</taxon>
    </lineage>
</organism>
<dbReference type="RefSeq" id="WP_241369660.1">
    <property type="nucleotide sequence ID" value="NZ_JAKZFC010000004.1"/>
</dbReference>
<evidence type="ECO:0000313" key="2">
    <source>
        <dbReference type="EMBL" id="MCH7322591.1"/>
    </source>
</evidence>
<evidence type="ECO:0000313" key="3">
    <source>
        <dbReference type="Proteomes" id="UP001316087"/>
    </source>
</evidence>
<protein>
    <submittedName>
        <fullName evidence="2">IS110 family transposase</fullName>
    </submittedName>
</protein>
<feature type="domain" description="Transposase IS110-like N-terminal" evidence="1">
    <location>
        <begin position="2"/>
        <end position="94"/>
    </location>
</feature>
<dbReference type="EMBL" id="JAKZFC010000004">
    <property type="protein sequence ID" value="MCH7322591.1"/>
    <property type="molecule type" value="Genomic_DNA"/>
</dbReference>
<gene>
    <name evidence="2" type="ORF">LZ480_11880</name>
</gene>
<keyword evidence="3" id="KW-1185">Reference proteome</keyword>
<reference evidence="2 3" key="1">
    <citation type="submission" date="2022-03" db="EMBL/GenBank/DDBJ databases">
        <authorList>
            <person name="Jo J.-H."/>
            <person name="Im W.-T."/>
        </authorList>
    </citation>
    <scope>NUCLEOTIDE SEQUENCE [LARGE SCALE GENOMIC DNA]</scope>
    <source>
        <strain evidence="2 3">MA9</strain>
    </source>
</reference>
<dbReference type="Pfam" id="PF01548">
    <property type="entry name" value="DEDD_Tnp_IS110"/>
    <property type="match status" value="1"/>
</dbReference>
<dbReference type="InterPro" id="IPR002525">
    <property type="entry name" value="Transp_IS110-like_N"/>
</dbReference>
<sequence>MIGIDIAKHNHIACAIDVLGRVLQKSFPILQSRIEFEAFYEHLLTLKASHEKQGIPVGFESTGQYWMNLASFINNYLIPFVMGDPMYFNSSKKLDVNLQTKK</sequence>
<accession>A0ABS9UE39</accession>
<dbReference type="Proteomes" id="UP001316087">
    <property type="component" value="Unassembled WGS sequence"/>
</dbReference>
<proteinExistence type="predicted"/>
<evidence type="ECO:0000259" key="1">
    <source>
        <dbReference type="Pfam" id="PF01548"/>
    </source>
</evidence>
<comment type="caution">
    <text evidence="2">The sequence shown here is derived from an EMBL/GenBank/DDBJ whole genome shotgun (WGS) entry which is preliminary data.</text>
</comment>
<name>A0ABS9UE39_9BACL</name>